<reference evidence="1 2" key="1">
    <citation type="submission" date="2020-08" db="EMBL/GenBank/DDBJ databases">
        <title>Genome sequence of Tessaracoccus defluvii JCM 17540T.</title>
        <authorList>
            <person name="Hyun D.-W."/>
            <person name="Bae J.-W."/>
        </authorList>
    </citation>
    <scope>NUCLEOTIDE SEQUENCE [LARGE SCALE GENOMIC DNA]</scope>
    <source>
        <strain evidence="1 2">JCM 17540</strain>
    </source>
</reference>
<dbReference type="KEGG" id="tdf:H9L22_17285"/>
<dbReference type="Proteomes" id="UP000516117">
    <property type="component" value="Chromosome"/>
</dbReference>
<evidence type="ECO:0000313" key="1">
    <source>
        <dbReference type="EMBL" id="QNP55844.1"/>
    </source>
</evidence>
<dbReference type="RefSeq" id="WP_187720973.1">
    <property type="nucleotide sequence ID" value="NZ_BAABBL010000010.1"/>
</dbReference>
<organism evidence="1 2">
    <name type="scientific">Tessaracoccus defluvii</name>
    <dbReference type="NCBI Taxonomy" id="1285901"/>
    <lineage>
        <taxon>Bacteria</taxon>
        <taxon>Bacillati</taxon>
        <taxon>Actinomycetota</taxon>
        <taxon>Actinomycetes</taxon>
        <taxon>Propionibacteriales</taxon>
        <taxon>Propionibacteriaceae</taxon>
        <taxon>Tessaracoccus</taxon>
    </lineage>
</organism>
<proteinExistence type="predicted"/>
<dbReference type="EMBL" id="CP060789">
    <property type="protein sequence ID" value="QNP55844.1"/>
    <property type="molecule type" value="Genomic_DNA"/>
</dbReference>
<accession>A0A7H0H5M8</accession>
<name>A0A7H0H5M8_9ACTN</name>
<protein>
    <submittedName>
        <fullName evidence="1">Uncharacterized protein</fullName>
    </submittedName>
</protein>
<dbReference type="AlphaFoldDB" id="A0A7H0H5M8"/>
<sequence length="194" mass="21218">MRFVQQAVRSGDLAALRTVGRLALVDDVAVMAWVRALARGRRWSSDVREAAMDLLSNGRTERLSSSERSRLRSRLREMSVVEIAHAADGLGGGWARYRVAHVPDLPRVGPSAADMTTLGVVPGEGWMTFVETDDLDRLEQGHDVILDADGNLGVVERPVTTPRPARLLLDSYLLGDVRVSAAAANELEQRAHDL</sequence>
<keyword evidence="2" id="KW-1185">Reference proteome</keyword>
<evidence type="ECO:0000313" key="2">
    <source>
        <dbReference type="Proteomes" id="UP000516117"/>
    </source>
</evidence>
<gene>
    <name evidence="1" type="ORF">H9L22_17285</name>
</gene>